<feature type="compositionally biased region" description="Basic and acidic residues" evidence="6">
    <location>
        <begin position="76"/>
        <end position="89"/>
    </location>
</feature>
<dbReference type="SUPFAM" id="SSF88659">
    <property type="entry name" value="Sigma3 and sigma4 domains of RNA polymerase sigma factors"/>
    <property type="match status" value="1"/>
</dbReference>
<dbReference type="InterPro" id="IPR007627">
    <property type="entry name" value="RNA_pol_sigma70_r2"/>
</dbReference>
<dbReference type="SUPFAM" id="SSF88946">
    <property type="entry name" value="Sigma2 domain of RNA polymerase sigma factors"/>
    <property type="match status" value="1"/>
</dbReference>
<evidence type="ECO:0000256" key="5">
    <source>
        <dbReference type="ARBA" id="ARBA00023163"/>
    </source>
</evidence>
<evidence type="ECO:0000256" key="3">
    <source>
        <dbReference type="ARBA" id="ARBA00023082"/>
    </source>
</evidence>
<dbReference type="InterPro" id="IPR013324">
    <property type="entry name" value="RNA_pol_sigma_r3/r4-like"/>
</dbReference>
<dbReference type="InterPro" id="IPR013249">
    <property type="entry name" value="RNA_pol_sigma70_r4_t2"/>
</dbReference>
<keyword evidence="5" id="KW-0804">Transcription</keyword>
<proteinExistence type="inferred from homology"/>
<sequence>MKKISFRNDVLPLKNELYRLALRITLNPAEAEDVVQETMIKVWNRREQWVNIESIEAFCLTICRNISLDKMKKMENQNQSLDEREHDAPDYSYSSNPEEQAMQQDRMQLIRHLINELPEKQRSAMQLRDFEGKSYKEIAKVMDISEEQVKVNIFRARQAIRQKFIEKEKYGL</sequence>
<evidence type="ECO:0000259" key="8">
    <source>
        <dbReference type="Pfam" id="PF08281"/>
    </source>
</evidence>
<dbReference type="InterPro" id="IPR036388">
    <property type="entry name" value="WH-like_DNA-bd_sf"/>
</dbReference>
<evidence type="ECO:0000313" key="10">
    <source>
        <dbReference type="Proteomes" id="UP000236735"/>
    </source>
</evidence>
<dbReference type="Pfam" id="PF04542">
    <property type="entry name" value="Sigma70_r2"/>
    <property type="match status" value="1"/>
</dbReference>
<keyword evidence="2" id="KW-0805">Transcription regulation</keyword>
<dbReference type="PANTHER" id="PTHR43133">
    <property type="entry name" value="RNA POLYMERASE ECF-TYPE SIGMA FACTO"/>
    <property type="match status" value="1"/>
</dbReference>
<gene>
    <name evidence="9" type="ORF">SAMN05216354_0956</name>
</gene>
<comment type="similarity">
    <text evidence="1">Belongs to the sigma-70 factor family. ECF subfamily.</text>
</comment>
<dbReference type="InterPro" id="IPR039425">
    <property type="entry name" value="RNA_pol_sigma-70-like"/>
</dbReference>
<protein>
    <submittedName>
        <fullName evidence="9">RNA polymerase sigma-70 factor, ECF subfamily</fullName>
    </submittedName>
</protein>
<dbReference type="Proteomes" id="UP000236735">
    <property type="component" value="Unassembled WGS sequence"/>
</dbReference>
<dbReference type="CDD" id="cd06171">
    <property type="entry name" value="Sigma70_r4"/>
    <property type="match status" value="1"/>
</dbReference>
<evidence type="ECO:0000313" key="9">
    <source>
        <dbReference type="EMBL" id="SEF59771.1"/>
    </source>
</evidence>
<dbReference type="Gene3D" id="1.10.10.10">
    <property type="entry name" value="Winged helix-like DNA-binding domain superfamily/Winged helix DNA-binding domain"/>
    <property type="match status" value="1"/>
</dbReference>
<evidence type="ECO:0000256" key="1">
    <source>
        <dbReference type="ARBA" id="ARBA00010641"/>
    </source>
</evidence>
<accession>A0A1H5TCF2</accession>
<feature type="region of interest" description="Disordered" evidence="6">
    <location>
        <begin position="76"/>
        <end position="99"/>
    </location>
</feature>
<dbReference type="GO" id="GO:0006352">
    <property type="term" value="P:DNA-templated transcription initiation"/>
    <property type="evidence" value="ECO:0007669"/>
    <property type="project" value="InterPro"/>
</dbReference>
<dbReference type="RefSeq" id="WP_036914336.1">
    <property type="nucleotide sequence ID" value="NZ_FNUV01000002.1"/>
</dbReference>
<dbReference type="InterPro" id="IPR013325">
    <property type="entry name" value="RNA_pol_sigma_r2"/>
</dbReference>
<feature type="domain" description="RNA polymerase sigma factor 70 region 4 type 2" evidence="8">
    <location>
        <begin position="108"/>
        <end position="159"/>
    </location>
</feature>
<dbReference type="AlphaFoldDB" id="A0A1H5TCF2"/>
<dbReference type="NCBIfam" id="TIGR02937">
    <property type="entry name" value="sigma70-ECF"/>
    <property type="match status" value="1"/>
</dbReference>
<name>A0A1H5TCF2_XYLRU</name>
<dbReference type="Gene3D" id="1.10.1740.10">
    <property type="match status" value="1"/>
</dbReference>
<feature type="domain" description="RNA polymerase sigma-70 region 2" evidence="7">
    <location>
        <begin position="14"/>
        <end position="73"/>
    </location>
</feature>
<dbReference type="Pfam" id="PF08281">
    <property type="entry name" value="Sigma70_r4_2"/>
    <property type="match status" value="1"/>
</dbReference>
<dbReference type="GO" id="GO:0003677">
    <property type="term" value="F:DNA binding"/>
    <property type="evidence" value="ECO:0007669"/>
    <property type="project" value="UniProtKB-KW"/>
</dbReference>
<keyword evidence="3" id="KW-0731">Sigma factor</keyword>
<reference evidence="9 10" key="1">
    <citation type="submission" date="2016-10" db="EMBL/GenBank/DDBJ databases">
        <authorList>
            <person name="de Groot N.N."/>
        </authorList>
    </citation>
    <scope>NUCLEOTIDE SEQUENCE [LARGE SCALE GENOMIC DNA]</scope>
    <source>
        <strain evidence="9 10">AR32</strain>
    </source>
</reference>
<evidence type="ECO:0000256" key="4">
    <source>
        <dbReference type="ARBA" id="ARBA00023125"/>
    </source>
</evidence>
<evidence type="ECO:0000256" key="2">
    <source>
        <dbReference type="ARBA" id="ARBA00023015"/>
    </source>
</evidence>
<dbReference type="InterPro" id="IPR014284">
    <property type="entry name" value="RNA_pol_sigma-70_dom"/>
</dbReference>
<dbReference type="EMBL" id="FNUV01000002">
    <property type="protein sequence ID" value="SEF59771.1"/>
    <property type="molecule type" value="Genomic_DNA"/>
</dbReference>
<dbReference type="GO" id="GO:0016987">
    <property type="term" value="F:sigma factor activity"/>
    <property type="evidence" value="ECO:0007669"/>
    <property type="project" value="UniProtKB-KW"/>
</dbReference>
<evidence type="ECO:0000259" key="7">
    <source>
        <dbReference type="Pfam" id="PF04542"/>
    </source>
</evidence>
<dbReference type="PANTHER" id="PTHR43133:SF8">
    <property type="entry name" value="RNA POLYMERASE SIGMA FACTOR HI_1459-RELATED"/>
    <property type="match status" value="1"/>
</dbReference>
<evidence type="ECO:0000256" key="6">
    <source>
        <dbReference type="SAM" id="MobiDB-lite"/>
    </source>
</evidence>
<organism evidence="9 10">
    <name type="scientific">Xylanibacter ruminicola</name>
    <name type="common">Prevotella ruminicola</name>
    <dbReference type="NCBI Taxonomy" id="839"/>
    <lineage>
        <taxon>Bacteria</taxon>
        <taxon>Pseudomonadati</taxon>
        <taxon>Bacteroidota</taxon>
        <taxon>Bacteroidia</taxon>
        <taxon>Bacteroidales</taxon>
        <taxon>Prevotellaceae</taxon>
        <taxon>Xylanibacter</taxon>
    </lineage>
</organism>
<keyword evidence="4" id="KW-0238">DNA-binding</keyword>